<dbReference type="CDD" id="cd24015">
    <property type="entry name" value="ASKHA_NBD_PanK-III"/>
    <property type="match status" value="1"/>
</dbReference>
<keyword evidence="18" id="KW-1185">Reference proteome</keyword>
<feature type="binding site" evidence="16">
    <location>
        <begin position="6"/>
        <end position="13"/>
    </location>
    <ligand>
        <name>ATP</name>
        <dbReference type="ChEBI" id="CHEBI:30616"/>
    </ligand>
</feature>
<dbReference type="OrthoDB" id="9804707at2"/>
<dbReference type="GO" id="GO:0005524">
    <property type="term" value="F:ATP binding"/>
    <property type="evidence" value="ECO:0007669"/>
    <property type="project" value="UniProtKB-UniRule"/>
</dbReference>
<comment type="subunit">
    <text evidence="5 16">Homodimer.</text>
</comment>
<keyword evidence="16" id="KW-0479">Metal-binding</keyword>
<feature type="active site" description="Proton acceptor" evidence="16">
    <location>
        <position position="109"/>
    </location>
</feature>
<dbReference type="STRING" id="46223.SAMN05421852_10845"/>
<keyword evidence="7 16" id="KW-0963">Cytoplasm</keyword>
<dbReference type="PANTHER" id="PTHR34265:SF1">
    <property type="entry name" value="TYPE III PANTOTHENATE KINASE"/>
    <property type="match status" value="1"/>
</dbReference>
<feature type="binding site" evidence="16">
    <location>
        <position position="100"/>
    </location>
    <ligand>
        <name>substrate</name>
    </ligand>
</feature>
<gene>
    <name evidence="16" type="primary">coaX</name>
    <name evidence="17" type="ORF">SAMN05421852_10845</name>
</gene>
<evidence type="ECO:0000256" key="12">
    <source>
        <dbReference type="ARBA" id="ARBA00022958"/>
    </source>
</evidence>
<evidence type="ECO:0000256" key="11">
    <source>
        <dbReference type="ARBA" id="ARBA00022840"/>
    </source>
</evidence>
<evidence type="ECO:0000256" key="6">
    <source>
        <dbReference type="ARBA" id="ARBA00012102"/>
    </source>
</evidence>
<keyword evidence="8 16" id="KW-0808">Transferase</keyword>
<comment type="pathway">
    <text evidence="4 16">Cofactor biosynthesis; coenzyme A biosynthesis; CoA from (R)-pantothenate: step 1/5.</text>
</comment>
<reference evidence="17 18" key="1">
    <citation type="submission" date="2016-10" db="EMBL/GenBank/DDBJ databases">
        <authorList>
            <person name="de Groot N.N."/>
        </authorList>
    </citation>
    <scope>NUCLEOTIDE SEQUENCE [LARGE SCALE GENOMIC DNA]</scope>
    <source>
        <strain evidence="17 18">DSM 44778</strain>
    </source>
</reference>
<comment type="cofactor">
    <cofactor evidence="2">
        <name>K(+)</name>
        <dbReference type="ChEBI" id="CHEBI:29103"/>
    </cofactor>
</comment>
<evidence type="ECO:0000313" key="17">
    <source>
        <dbReference type="EMBL" id="SFJ35964.1"/>
    </source>
</evidence>
<comment type="catalytic activity">
    <reaction evidence="1 16">
        <text>(R)-pantothenate + ATP = (R)-4'-phosphopantothenate + ADP + H(+)</text>
        <dbReference type="Rhea" id="RHEA:16373"/>
        <dbReference type="ChEBI" id="CHEBI:10986"/>
        <dbReference type="ChEBI" id="CHEBI:15378"/>
        <dbReference type="ChEBI" id="CHEBI:29032"/>
        <dbReference type="ChEBI" id="CHEBI:30616"/>
        <dbReference type="ChEBI" id="CHEBI:456216"/>
        <dbReference type="EC" id="2.7.1.33"/>
    </reaction>
</comment>
<dbReference type="GO" id="GO:0004594">
    <property type="term" value="F:pantothenate kinase activity"/>
    <property type="evidence" value="ECO:0007669"/>
    <property type="project" value="UniProtKB-UniRule"/>
</dbReference>
<evidence type="ECO:0000313" key="18">
    <source>
        <dbReference type="Proteomes" id="UP000199545"/>
    </source>
</evidence>
<protein>
    <recommendedName>
        <fullName evidence="15 16">Type III pantothenate kinase</fullName>
        <ecNumber evidence="6 16">2.7.1.33</ecNumber>
    </recommendedName>
    <alternativeName>
        <fullName evidence="16">PanK-III</fullName>
    </alternativeName>
    <alternativeName>
        <fullName evidence="16">Pantothenic acid kinase</fullName>
    </alternativeName>
</protein>
<evidence type="ECO:0000256" key="8">
    <source>
        <dbReference type="ARBA" id="ARBA00022679"/>
    </source>
</evidence>
<comment type="cofactor">
    <cofactor evidence="16">
        <name>NH4(+)</name>
        <dbReference type="ChEBI" id="CHEBI:28938"/>
    </cofactor>
    <cofactor evidence="16">
        <name>K(+)</name>
        <dbReference type="ChEBI" id="CHEBI:29103"/>
    </cofactor>
    <text evidence="16">A monovalent cation. Ammonium or potassium.</text>
</comment>
<dbReference type="GO" id="GO:0015937">
    <property type="term" value="P:coenzyme A biosynthetic process"/>
    <property type="evidence" value="ECO:0007669"/>
    <property type="project" value="UniProtKB-UniRule"/>
</dbReference>
<feature type="binding site" evidence="16">
    <location>
        <begin position="107"/>
        <end position="110"/>
    </location>
    <ligand>
        <name>substrate</name>
    </ligand>
</feature>
<dbReference type="Pfam" id="PF03309">
    <property type="entry name" value="Pan_kinase"/>
    <property type="match status" value="1"/>
</dbReference>
<comment type="function">
    <text evidence="16">Catalyzes the phosphorylation of pantothenate (Pan), the first step in CoA biosynthesis.</text>
</comment>
<organism evidence="17 18">
    <name type="scientific">Thermoflavimicrobium dichotomicum</name>
    <dbReference type="NCBI Taxonomy" id="46223"/>
    <lineage>
        <taxon>Bacteria</taxon>
        <taxon>Bacillati</taxon>
        <taxon>Bacillota</taxon>
        <taxon>Bacilli</taxon>
        <taxon>Bacillales</taxon>
        <taxon>Thermoactinomycetaceae</taxon>
        <taxon>Thermoflavimicrobium</taxon>
    </lineage>
</organism>
<dbReference type="GO" id="GO:0005737">
    <property type="term" value="C:cytoplasm"/>
    <property type="evidence" value="ECO:0007669"/>
    <property type="project" value="UniProtKB-SubCell"/>
</dbReference>
<keyword evidence="11 16" id="KW-0067">ATP-binding</keyword>
<dbReference type="SUPFAM" id="SSF53067">
    <property type="entry name" value="Actin-like ATPase domain"/>
    <property type="match status" value="2"/>
</dbReference>
<dbReference type="Proteomes" id="UP000199545">
    <property type="component" value="Unassembled WGS sequence"/>
</dbReference>
<dbReference type="HAMAP" id="MF_01274">
    <property type="entry name" value="Pantothen_kinase_3"/>
    <property type="match status" value="1"/>
</dbReference>
<keyword evidence="9 16" id="KW-0547">Nucleotide-binding</keyword>
<dbReference type="EC" id="2.7.1.33" evidence="6 16"/>
<dbReference type="EMBL" id="FORR01000008">
    <property type="protein sequence ID" value="SFJ35964.1"/>
    <property type="molecule type" value="Genomic_DNA"/>
</dbReference>
<dbReference type="InterPro" id="IPR004619">
    <property type="entry name" value="Type_III_PanK"/>
</dbReference>
<accession>A0A1I3QP91</accession>
<evidence type="ECO:0000256" key="1">
    <source>
        <dbReference type="ARBA" id="ARBA00001206"/>
    </source>
</evidence>
<evidence type="ECO:0000256" key="13">
    <source>
        <dbReference type="ARBA" id="ARBA00022993"/>
    </source>
</evidence>
<dbReference type="PANTHER" id="PTHR34265">
    <property type="entry name" value="TYPE III PANTOTHENATE KINASE"/>
    <property type="match status" value="1"/>
</dbReference>
<comment type="subcellular location">
    <subcellularLocation>
        <location evidence="3 16">Cytoplasm</location>
    </subcellularLocation>
</comment>
<keyword evidence="10 16" id="KW-0418">Kinase</keyword>
<keyword evidence="12 16" id="KW-0630">Potassium</keyword>
<dbReference type="RefSeq" id="WP_093229855.1">
    <property type="nucleotide sequence ID" value="NZ_FORR01000008.1"/>
</dbReference>
<feature type="binding site" evidence="16">
    <location>
        <position position="129"/>
    </location>
    <ligand>
        <name>K(+)</name>
        <dbReference type="ChEBI" id="CHEBI:29103"/>
    </ligand>
</feature>
<comment type="similarity">
    <text evidence="14 16">Belongs to the type III pantothenate kinase family.</text>
</comment>
<feature type="binding site" evidence="16">
    <location>
        <position position="132"/>
    </location>
    <ligand>
        <name>ATP</name>
        <dbReference type="ChEBI" id="CHEBI:30616"/>
    </ligand>
</feature>
<name>A0A1I3QP91_9BACL</name>
<dbReference type="NCBIfam" id="NF009855">
    <property type="entry name" value="PRK13321.1"/>
    <property type="match status" value="1"/>
</dbReference>
<evidence type="ECO:0000256" key="16">
    <source>
        <dbReference type="HAMAP-Rule" id="MF_01274"/>
    </source>
</evidence>
<evidence type="ECO:0000256" key="9">
    <source>
        <dbReference type="ARBA" id="ARBA00022741"/>
    </source>
</evidence>
<evidence type="ECO:0000256" key="5">
    <source>
        <dbReference type="ARBA" id="ARBA00011738"/>
    </source>
</evidence>
<dbReference type="NCBIfam" id="TIGR00671">
    <property type="entry name" value="baf"/>
    <property type="match status" value="1"/>
</dbReference>
<evidence type="ECO:0000256" key="14">
    <source>
        <dbReference type="ARBA" id="ARBA00038036"/>
    </source>
</evidence>
<evidence type="ECO:0000256" key="3">
    <source>
        <dbReference type="ARBA" id="ARBA00004496"/>
    </source>
</evidence>
<feature type="binding site" evidence="16">
    <location>
        <position position="184"/>
    </location>
    <ligand>
        <name>substrate</name>
    </ligand>
</feature>
<dbReference type="UniPathway" id="UPA00241">
    <property type="reaction ID" value="UER00352"/>
</dbReference>
<dbReference type="Gene3D" id="3.30.420.40">
    <property type="match status" value="2"/>
</dbReference>
<dbReference type="InterPro" id="IPR043129">
    <property type="entry name" value="ATPase_NBD"/>
</dbReference>
<dbReference type="NCBIfam" id="NF009848">
    <property type="entry name" value="PRK13318.1-6"/>
    <property type="match status" value="1"/>
</dbReference>
<evidence type="ECO:0000256" key="7">
    <source>
        <dbReference type="ARBA" id="ARBA00022490"/>
    </source>
</evidence>
<evidence type="ECO:0000256" key="10">
    <source>
        <dbReference type="ARBA" id="ARBA00022777"/>
    </source>
</evidence>
<dbReference type="GO" id="GO:0046872">
    <property type="term" value="F:metal ion binding"/>
    <property type="evidence" value="ECO:0007669"/>
    <property type="project" value="UniProtKB-KW"/>
</dbReference>
<sequence>MLLVMDVGNTTTVFGVYKKDQLLHHWRVQSDQKATEDEYAMILKNLMSHAGIDFRQITGVIIASVVPPLTYVLRTLVEKYLHMKPIILGPGVKTGLNIKYDSPREVGADRIANAVAALELYGPPLIIVDFGTAITFCFVDEQGHYKGGAIVPGVKISAEALYHQAAKLTHVEIVKPESVVGRSTVQAVQAGIFYGYVGVVDGIVSRMKALLSQSPKVVATGGMADLICSSTEMIDVVHPFLTLEGLRLIYERNQPNLSGKKGE</sequence>
<evidence type="ECO:0000256" key="2">
    <source>
        <dbReference type="ARBA" id="ARBA00001958"/>
    </source>
</evidence>
<keyword evidence="13 16" id="KW-0173">Coenzyme A biosynthesis</keyword>
<evidence type="ECO:0000256" key="4">
    <source>
        <dbReference type="ARBA" id="ARBA00005225"/>
    </source>
</evidence>
<dbReference type="AlphaFoldDB" id="A0A1I3QP91"/>
<evidence type="ECO:0000256" key="15">
    <source>
        <dbReference type="ARBA" id="ARBA00040883"/>
    </source>
</evidence>
<proteinExistence type="inferred from homology"/>